<name>A0ABT3RE06_9BACT</name>
<evidence type="ECO:0000313" key="1">
    <source>
        <dbReference type="EMBL" id="MCX2740000.1"/>
    </source>
</evidence>
<keyword evidence="2" id="KW-1185">Reference proteome</keyword>
<reference evidence="1 2" key="1">
    <citation type="submission" date="2022-11" db="EMBL/GenBank/DDBJ databases">
        <title>The characterization of three novel Bacteroidetes species and genomic analysis of their roles in tidal elemental geochemical cycles.</title>
        <authorList>
            <person name="Ma K.-J."/>
        </authorList>
    </citation>
    <scope>NUCLEOTIDE SEQUENCE [LARGE SCALE GENOMIC DNA]</scope>
    <source>
        <strain evidence="1 2">M82</strain>
    </source>
</reference>
<protein>
    <submittedName>
        <fullName evidence="1">Uncharacterized protein</fullName>
    </submittedName>
</protein>
<sequence>MTFLLSILLPFSFLLTDSSQLRLQQDLQKDLNRLQQSNSYFISDNSNLSPTVQSMAEDLQLFSLVANLDLSNATYIQQQQGPHQVHRWKFDEGEIRSIVQIQSNIDLDTVVTQRYLENRAPTQHRIRNSFSFRTYYISTASEPNKLYYLTEEEQGLLAYHLGEKQVEISYTSAKDGLSDILPKYRKEVQQLIAGFQE</sequence>
<comment type="caution">
    <text evidence="1">The sequence shown here is derived from an EMBL/GenBank/DDBJ whole genome shotgun (WGS) entry which is preliminary data.</text>
</comment>
<evidence type="ECO:0000313" key="2">
    <source>
        <dbReference type="Proteomes" id="UP001207228"/>
    </source>
</evidence>
<gene>
    <name evidence="1" type="ORF">OO017_08595</name>
</gene>
<proteinExistence type="predicted"/>
<dbReference type="EMBL" id="JAPFQO010000005">
    <property type="protein sequence ID" value="MCX2740000.1"/>
    <property type="molecule type" value="Genomic_DNA"/>
</dbReference>
<organism evidence="1 2">
    <name type="scientific">Pontibacter anaerobius</name>
    <dbReference type="NCBI Taxonomy" id="2993940"/>
    <lineage>
        <taxon>Bacteria</taxon>
        <taxon>Pseudomonadati</taxon>
        <taxon>Bacteroidota</taxon>
        <taxon>Cytophagia</taxon>
        <taxon>Cytophagales</taxon>
        <taxon>Hymenobacteraceae</taxon>
        <taxon>Pontibacter</taxon>
    </lineage>
</organism>
<dbReference type="Proteomes" id="UP001207228">
    <property type="component" value="Unassembled WGS sequence"/>
</dbReference>
<accession>A0ABT3RE06</accession>
<dbReference type="RefSeq" id="WP_266052068.1">
    <property type="nucleotide sequence ID" value="NZ_JAPFQO010000005.1"/>
</dbReference>